<dbReference type="AlphaFoldDB" id="A0A6N3DTH3"/>
<feature type="domain" description="Bacterial sugar transferase" evidence="3">
    <location>
        <begin position="33"/>
        <end position="226"/>
    </location>
</feature>
<dbReference type="EMBL" id="CACRUQ010000018">
    <property type="protein sequence ID" value="VYU31014.1"/>
    <property type="molecule type" value="Genomic_DNA"/>
</dbReference>
<sequence length="226" mass="26253">MKNWNELPKAMRNEKVKYYYDILQKHEKELKLKRAFDIVCSAVMIVVLSPILVALSIMIKLDSKGPVLFKQVRVTTYGRKFKIWKFRTMVDHADKLGTQVTTKGDARITRMGHLLRKVRLDELPQLFNVLKGDMTFVGTRPEVPKYVAHYTEEMMATFLLPAGVTSRTSIEYKDEEKLLENAENADEVYINEVLPAKMVYNLREIEKFSFLRDICTMVKTVIAVIK</sequence>
<dbReference type="InterPro" id="IPR003362">
    <property type="entry name" value="Bact_transf"/>
</dbReference>
<feature type="transmembrane region" description="Helical" evidence="2">
    <location>
        <begin position="35"/>
        <end position="59"/>
    </location>
</feature>
<reference evidence="4" key="1">
    <citation type="submission" date="2019-11" db="EMBL/GenBank/DDBJ databases">
        <authorList>
            <person name="Feng L."/>
        </authorList>
    </citation>
    <scope>NUCLEOTIDE SEQUENCE</scope>
    <source>
        <strain evidence="4">RtorquesLFYP15</strain>
    </source>
</reference>
<keyword evidence="4" id="KW-0808">Transferase</keyword>
<dbReference type="PANTHER" id="PTHR30576">
    <property type="entry name" value="COLANIC BIOSYNTHESIS UDP-GLUCOSE LIPID CARRIER TRANSFERASE"/>
    <property type="match status" value="1"/>
</dbReference>
<gene>
    <name evidence="4" type="primary">wecA_2</name>
    <name evidence="4" type="ORF">RTLFYP15_02040</name>
</gene>
<evidence type="ECO:0000259" key="3">
    <source>
        <dbReference type="Pfam" id="PF02397"/>
    </source>
</evidence>
<evidence type="ECO:0000256" key="2">
    <source>
        <dbReference type="SAM" id="Phobius"/>
    </source>
</evidence>
<evidence type="ECO:0000256" key="1">
    <source>
        <dbReference type="ARBA" id="ARBA00006464"/>
    </source>
</evidence>
<proteinExistence type="inferred from homology"/>
<keyword evidence="2" id="KW-0472">Membrane</keyword>
<protein>
    <submittedName>
        <fullName evidence="4">UDP-N-acetylgalactosamine-undecaprenyl-phosphate N-acetylgalactosaminephosphotransferase</fullName>
        <ecNumber evidence="4">2.7.8.40</ecNumber>
    </submittedName>
</protein>
<keyword evidence="2" id="KW-1133">Transmembrane helix</keyword>
<accession>A0A6N3DTH3</accession>
<dbReference type="PANTHER" id="PTHR30576:SF0">
    <property type="entry name" value="UNDECAPRENYL-PHOSPHATE N-ACETYLGALACTOSAMINYL 1-PHOSPHATE TRANSFERASE-RELATED"/>
    <property type="match status" value="1"/>
</dbReference>
<keyword evidence="2" id="KW-0812">Transmembrane</keyword>
<name>A0A6N3DTH3_9FIRM</name>
<evidence type="ECO:0000313" key="4">
    <source>
        <dbReference type="EMBL" id="VYU31014.1"/>
    </source>
</evidence>
<organism evidence="4">
    <name type="scientific">[Ruminococcus] torques</name>
    <dbReference type="NCBI Taxonomy" id="33039"/>
    <lineage>
        <taxon>Bacteria</taxon>
        <taxon>Bacillati</taxon>
        <taxon>Bacillota</taxon>
        <taxon>Clostridia</taxon>
        <taxon>Lachnospirales</taxon>
        <taxon>Lachnospiraceae</taxon>
        <taxon>Mediterraneibacter</taxon>
    </lineage>
</organism>
<dbReference type="GO" id="GO:0016780">
    <property type="term" value="F:phosphotransferase activity, for other substituted phosphate groups"/>
    <property type="evidence" value="ECO:0007669"/>
    <property type="project" value="TreeGrafter"/>
</dbReference>
<comment type="similarity">
    <text evidence="1">Belongs to the bacterial sugar transferase family.</text>
</comment>
<dbReference type="RefSeq" id="WP_423248746.1">
    <property type="nucleotide sequence ID" value="NZ_CACRUQ010000018.1"/>
</dbReference>
<dbReference type="Pfam" id="PF02397">
    <property type="entry name" value="Bac_transf"/>
    <property type="match status" value="1"/>
</dbReference>
<dbReference type="EC" id="2.7.8.40" evidence="4"/>